<protein>
    <submittedName>
        <fullName evidence="2">Uncharacterized protein</fullName>
    </submittedName>
</protein>
<proteinExistence type="predicted"/>
<dbReference type="AlphaFoldDB" id="A0AAD6XU47"/>
<feature type="region of interest" description="Disordered" evidence="1">
    <location>
        <begin position="123"/>
        <end position="166"/>
    </location>
</feature>
<dbReference type="EMBL" id="JARJCN010000017">
    <property type="protein sequence ID" value="KAJ7092875.1"/>
    <property type="molecule type" value="Genomic_DNA"/>
</dbReference>
<comment type="caution">
    <text evidence="2">The sequence shown here is derived from an EMBL/GenBank/DDBJ whole genome shotgun (WGS) entry which is preliminary data.</text>
</comment>
<organism evidence="2 3">
    <name type="scientific">Mycena belliarum</name>
    <dbReference type="NCBI Taxonomy" id="1033014"/>
    <lineage>
        <taxon>Eukaryota</taxon>
        <taxon>Fungi</taxon>
        <taxon>Dikarya</taxon>
        <taxon>Basidiomycota</taxon>
        <taxon>Agaricomycotina</taxon>
        <taxon>Agaricomycetes</taxon>
        <taxon>Agaricomycetidae</taxon>
        <taxon>Agaricales</taxon>
        <taxon>Marasmiineae</taxon>
        <taxon>Mycenaceae</taxon>
        <taxon>Mycena</taxon>
    </lineage>
</organism>
<keyword evidence="3" id="KW-1185">Reference proteome</keyword>
<evidence type="ECO:0000313" key="3">
    <source>
        <dbReference type="Proteomes" id="UP001222325"/>
    </source>
</evidence>
<evidence type="ECO:0000256" key="1">
    <source>
        <dbReference type="SAM" id="MobiDB-lite"/>
    </source>
</evidence>
<evidence type="ECO:0000313" key="2">
    <source>
        <dbReference type="EMBL" id="KAJ7092875.1"/>
    </source>
</evidence>
<name>A0AAD6XU47_9AGAR</name>
<gene>
    <name evidence="2" type="ORF">B0H15DRAFT_1020924</name>
</gene>
<reference evidence="2" key="1">
    <citation type="submission" date="2023-03" db="EMBL/GenBank/DDBJ databases">
        <title>Massive genome expansion in bonnet fungi (Mycena s.s.) driven by repeated elements and novel gene families across ecological guilds.</title>
        <authorList>
            <consortium name="Lawrence Berkeley National Laboratory"/>
            <person name="Harder C.B."/>
            <person name="Miyauchi S."/>
            <person name="Viragh M."/>
            <person name="Kuo A."/>
            <person name="Thoen E."/>
            <person name="Andreopoulos B."/>
            <person name="Lu D."/>
            <person name="Skrede I."/>
            <person name="Drula E."/>
            <person name="Henrissat B."/>
            <person name="Morin E."/>
            <person name="Kohler A."/>
            <person name="Barry K."/>
            <person name="LaButti K."/>
            <person name="Morin E."/>
            <person name="Salamov A."/>
            <person name="Lipzen A."/>
            <person name="Mereny Z."/>
            <person name="Hegedus B."/>
            <person name="Baldrian P."/>
            <person name="Stursova M."/>
            <person name="Weitz H."/>
            <person name="Taylor A."/>
            <person name="Grigoriev I.V."/>
            <person name="Nagy L.G."/>
            <person name="Martin F."/>
            <person name="Kauserud H."/>
        </authorList>
    </citation>
    <scope>NUCLEOTIDE SEQUENCE</scope>
    <source>
        <strain evidence="2">CBHHK173m</strain>
    </source>
</reference>
<accession>A0AAD6XU47</accession>
<dbReference type="Proteomes" id="UP001222325">
    <property type="component" value="Unassembled WGS sequence"/>
</dbReference>
<sequence length="222" mass="22025">MSPCSILLLQRYSSHFRSTEGALTTPTERLSLPDAQTNRGAHISTPKVDSGRTTALVRSMHTAPSVSTVGTTAVPTLYPMATLSSACGSVRLAPPPRHERPLSRVPADASTFAFGSSAASAPCASSASSESDDGTEDAVCANAVPPAAGGAGARGRGHRGRGWGGREAEAQGENLLPHLSPTVLAEIDSCPRGGGELAAAAAAVAGGAVVAAGTGAGSEAAN</sequence>